<evidence type="ECO:0000256" key="7">
    <source>
        <dbReference type="ARBA" id="ARBA00023136"/>
    </source>
</evidence>
<evidence type="ECO:0000256" key="5">
    <source>
        <dbReference type="ARBA" id="ARBA00022970"/>
    </source>
</evidence>
<evidence type="ECO:0000256" key="8">
    <source>
        <dbReference type="ARBA" id="ARBA00037998"/>
    </source>
</evidence>
<keyword evidence="3" id="KW-1003">Cell membrane</keyword>
<feature type="transmembrane region" description="Helical" evidence="9">
    <location>
        <begin position="119"/>
        <end position="138"/>
    </location>
</feature>
<keyword evidence="5" id="KW-0029">Amino-acid transport</keyword>
<comment type="similarity">
    <text evidence="8">Belongs to the binding-protein-dependent transport system permease family. LivHM subfamily.</text>
</comment>
<keyword evidence="4 9" id="KW-0812">Transmembrane</keyword>
<feature type="transmembrane region" description="Helical" evidence="9">
    <location>
        <begin position="237"/>
        <end position="263"/>
    </location>
</feature>
<name>A0ABW5CFF5_9HYPH</name>
<evidence type="ECO:0000256" key="6">
    <source>
        <dbReference type="ARBA" id="ARBA00022989"/>
    </source>
</evidence>
<feature type="transmembrane region" description="Helical" evidence="9">
    <location>
        <begin position="20"/>
        <end position="42"/>
    </location>
</feature>
<dbReference type="Proteomes" id="UP001597371">
    <property type="component" value="Unassembled WGS sequence"/>
</dbReference>
<accession>A0ABW5CFF5</accession>
<evidence type="ECO:0000256" key="9">
    <source>
        <dbReference type="SAM" id="Phobius"/>
    </source>
</evidence>
<evidence type="ECO:0000256" key="1">
    <source>
        <dbReference type="ARBA" id="ARBA00004651"/>
    </source>
</evidence>
<feature type="transmembrane region" description="Helical" evidence="9">
    <location>
        <begin position="62"/>
        <end position="82"/>
    </location>
</feature>
<dbReference type="PANTHER" id="PTHR11795:SF450">
    <property type="entry name" value="ABC TRANSPORTER PERMEASE PROTEIN"/>
    <property type="match status" value="1"/>
</dbReference>
<keyword evidence="2" id="KW-0813">Transport</keyword>
<protein>
    <submittedName>
        <fullName evidence="10">Branched-chain amino acid ABC transporter permease</fullName>
    </submittedName>
</protein>
<keyword evidence="7 9" id="KW-0472">Membrane</keyword>
<comment type="subcellular location">
    <subcellularLocation>
        <location evidence="1">Cell membrane</location>
        <topology evidence="1">Multi-pass membrane protein</topology>
    </subcellularLocation>
</comment>
<dbReference type="InterPro" id="IPR052157">
    <property type="entry name" value="BCAA_transport_permease"/>
</dbReference>
<gene>
    <name evidence="10" type="ORF">ACFSKQ_00740</name>
</gene>
<dbReference type="InterPro" id="IPR001851">
    <property type="entry name" value="ABC_transp_permease"/>
</dbReference>
<dbReference type="RefSeq" id="WP_209736070.1">
    <property type="nucleotide sequence ID" value="NZ_CP072611.1"/>
</dbReference>
<proteinExistence type="inferred from homology"/>
<feature type="transmembrane region" description="Helical" evidence="9">
    <location>
        <begin position="283"/>
        <end position="310"/>
    </location>
</feature>
<evidence type="ECO:0000256" key="3">
    <source>
        <dbReference type="ARBA" id="ARBA00022475"/>
    </source>
</evidence>
<evidence type="ECO:0000256" key="2">
    <source>
        <dbReference type="ARBA" id="ARBA00022448"/>
    </source>
</evidence>
<feature type="transmembrane region" description="Helical" evidence="9">
    <location>
        <begin position="150"/>
        <end position="172"/>
    </location>
</feature>
<feature type="transmembrane region" description="Helical" evidence="9">
    <location>
        <begin position="317"/>
        <end position="336"/>
    </location>
</feature>
<keyword evidence="11" id="KW-1185">Reference proteome</keyword>
<comment type="caution">
    <text evidence="10">The sequence shown here is derived from an EMBL/GenBank/DDBJ whole genome shotgun (WGS) entry which is preliminary data.</text>
</comment>
<feature type="transmembrane region" description="Helical" evidence="9">
    <location>
        <begin position="192"/>
        <end position="216"/>
    </location>
</feature>
<sequence length="345" mass="36362">MDFSIFLILLQDGVVNGAIYALLALGLVLIFTVTRIVFVPIGDFVSYGALTLAALEAGRAPGTVWLLLILGGLSTLISFWFARNGLTAARVARILGEGVVLPLVVFLAIRTFSFAEGSQYVRVLAALAVVTPIGLYLYNIVYRPIAHASVLVLLVVSVALHLAMVGLGLVFFGAEGSGTQPLSTLTLELGPLFLTGQAIAVVAVTLALIAGLFVFFDRTLMGKALRATAVNRLGARLVGVSPVLCGKLGFVLATAIATLSGILVSSLTTIYYDTGFIIALKGFVAAIVGGLVSYPISALAAVLVGVVEAFSSFYASAFKEVIIFMMIIPVLLWRSFRTPVVEDEE</sequence>
<feature type="transmembrane region" description="Helical" evidence="9">
    <location>
        <begin position="94"/>
        <end position="113"/>
    </location>
</feature>
<reference evidence="11" key="1">
    <citation type="journal article" date="2019" name="Int. J. Syst. Evol. Microbiol.">
        <title>The Global Catalogue of Microorganisms (GCM) 10K type strain sequencing project: providing services to taxonomists for standard genome sequencing and annotation.</title>
        <authorList>
            <consortium name="The Broad Institute Genomics Platform"/>
            <consortium name="The Broad Institute Genome Sequencing Center for Infectious Disease"/>
            <person name="Wu L."/>
            <person name="Ma J."/>
        </authorList>
    </citation>
    <scope>NUCLEOTIDE SEQUENCE [LARGE SCALE GENOMIC DNA]</scope>
    <source>
        <strain evidence="11">ZS-35-S2</strain>
    </source>
</reference>
<evidence type="ECO:0000313" key="11">
    <source>
        <dbReference type="Proteomes" id="UP001597371"/>
    </source>
</evidence>
<evidence type="ECO:0000313" key="10">
    <source>
        <dbReference type="EMBL" id="MFD2235989.1"/>
    </source>
</evidence>
<organism evidence="10 11">
    <name type="scientific">Aureimonas populi</name>
    <dbReference type="NCBI Taxonomy" id="1701758"/>
    <lineage>
        <taxon>Bacteria</taxon>
        <taxon>Pseudomonadati</taxon>
        <taxon>Pseudomonadota</taxon>
        <taxon>Alphaproteobacteria</taxon>
        <taxon>Hyphomicrobiales</taxon>
        <taxon>Aurantimonadaceae</taxon>
        <taxon>Aureimonas</taxon>
    </lineage>
</organism>
<dbReference type="CDD" id="cd06582">
    <property type="entry name" value="TM_PBP1_LivH_like"/>
    <property type="match status" value="1"/>
</dbReference>
<evidence type="ECO:0000256" key="4">
    <source>
        <dbReference type="ARBA" id="ARBA00022692"/>
    </source>
</evidence>
<dbReference type="PANTHER" id="PTHR11795">
    <property type="entry name" value="BRANCHED-CHAIN AMINO ACID TRANSPORT SYSTEM PERMEASE PROTEIN LIVH"/>
    <property type="match status" value="1"/>
</dbReference>
<dbReference type="EMBL" id="JBHUIJ010000002">
    <property type="protein sequence ID" value="MFD2235989.1"/>
    <property type="molecule type" value="Genomic_DNA"/>
</dbReference>
<dbReference type="Pfam" id="PF02653">
    <property type="entry name" value="BPD_transp_2"/>
    <property type="match status" value="1"/>
</dbReference>
<keyword evidence="6 9" id="KW-1133">Transmembrane helix</keyword>